<dbReference type="PANTHER" id="PTHR46825:SF9">
    <property type="entry name" value="BETA-LACTAMASE-RELATED DOMAIN-CONTAINING PROTEIN"/>
    <property type="match status" value="1"/>
</dbReference>
<keyword evidence="4 6" id="KW-0378">Hydrolase</keyword>
<dbReference type="InterPro" id="IPR001586">
    <property type="entry name" value="Beta-lactam_class-C_AS"/>
</dbReference>
<sequence>MNIFIALLAAATLAAAPADGLFEPGLVSDNGVFGFTLSPDGQHALWVQSGGARTRLVIVESRRVGGQWQAPRPVPFSATDGSRDIDPAFAPDGKSIIFQSNRPVPDRPARKGFDIYSVALQDGRWGPAQHLGHEINGDDSESSGAITADGTIYFMKNGAEGKSDLWRSRRVAGKYGAPERLPEPVNTGPWRESNPYIAADESYLLYFSDAPGGAGDVDLYISFKGKDGWSAPRNLGAPFNTAQAEFTPWVHGGRLYLARQVKEGERFIENIYSYPFDPERYRDSMPAAMQKAATTLLQDKLLHATSIAVVHRGQEFILHQGELETGKANPPTDATLYEIGSVSKTFAGLLLADAVVQGKAALDDPLQKYLPSAYPNLQSRGQPIRLRHLITHTSGMPGMLPLKVNTLLKDFPRHATPARLNLAYSGYGQRQFWQDLHGVSIKGPLGKDYAYSSAGTELVAHTLEKIHGVPYETLLAGFLAREAGMRDTRLRLNASDAPRLAPGYHSDNPVATTPMPQLPWGAAGNLKASMPDMAKYLRLQLSAHPAVQESHRPLVRFADDFSIAYFWNIGDSPQLGKHYVHHGGVPRAQSYAFVVPKYQLGVFIVTNQSGSGTAQAMETALAPIFDAAQALHGHAK</sequence>
<comment type="caution">
    <text evidence="9">The sequence shown here is derived from an EMBL/GenBank/DDBJ whole genome shotgun (WGS) entry which is preliminary data.</text>
</comment>
<name>A0A6N9HAV3_9BURK</name>
<protein>
    <recommendedName>
        <fullName evidence="3 6">Beta-lactamase</fullName>
        <ecNumber evidence="3 6">3.5.2.6</ecNumber>
    </recommendedName>
</protein>
<feature type="chain" id="PRO_5027076238" description="Beta-lactamase" evidence="7">
    <location>
        <begin position="19"/>
        <end position="636"/>
    </location>
</feature>
<dbReference type="PANTHER" id="PTHR46825">
    <property type="entry name" value="D-ALANYL-D-ALANINE-CARBOXYPEPTIDASE/ENDOPEPTIDASE AMPH"/>
    <property type="match status" value="1"/>
</dbReference>
<dbReference type="Gene3D" id="2.120.10.30">
    <property type="entry name" value="TolB, C-terminal domain"/>
    <property type="match status" value="1"/>
</dbReference>
<keyword evidence="7" id="KW-0732">Signal</keyword>
<keyword evidence="5 6" id="KW-0046">Antibiotic resistance</keyword>
<dbReference type="AlphaFoldDB" id="A0A6N9HAV3"/>
<evidence type="ECO:0000313" key="9">
    <source>
        <dbReference type="EMBL" id="MYN00614.1"/>
    </source>
</evidence>
<dbReference type="GO" id="GO:0017001">
    <property type="term" value="P:antibiotic catabolic process"/>
    <property type="evidence" value="ECO:0007669"/>
    <property type="project" value="InterPro"/>
</dbReference>
<dbReference type="InterPro" id="IPR011042">
    <property type="entry name" value="6-blade_b-propeller_TolB-like"/>
</dbReference>
<dbReference type="PROSITE" id="PS00336">
    <property type="entry name" value="BETA_LACTAMASE_C"/>
    <property type="match status" value="1"/>
</dbReference>
<dbReference type="InterPro" id="IPR011659">
    <property type="entry name" value="WD40"/>
</dbReference>
<dbReference type="InterPro" id="IPR050491">
    <property type="entry name" value="AmpC-like"/>
</dbReference>
<dbReference type="InterPro" id="IPR012338">
    <property type="entry name" value="Beta-lactam/transpept-like"/>
</dbReference>
<dbReference type="Pfam" id="PF07676">
    <property type="entry name" value="PD40"/>
    <property type="match status" value="1"/>
</dbReference>
<dbReference type="SUPFAM" id="SSF82171">
    <property type="entry name" value="DPP6 N-terminal domain-like"/>
    <property type="match status" value="1"/>
</dbReference>
<evidence type="ECO:0000256" key="6">
    <source>
        <dbReference type="RuleBase" id="RU361140"/>
    </source>
</evidence>
<evidence type="ECO:0000256" key="1">
    <source>
        <dbReference type="ARBA" id="ARBA00001526"/>
    </source>
</evidence>
<evidence type="ECO:0000256" key="7">
    <source>
        <dbReference type="SAM" id="SignalP"/>
    </source>
</evidence>
<dbReference type="Pfam" id="PF00144">
    <property type="entry name" value="Beta-lactamase"/>
    <property type="match status" value="1"/>
</dbReference>
<dbReference type="Gene3D" id="3.40.710.10">
    <property type="entry name" value="DD-peptidase/beta-lactamase superfamily"/>
    <property type="match status" value="1"/>
</dbReference>
<dbReference type="InterPro" id="IPR001466">
    <property type="entry name" value="Beta-lactam-related"/>
</dbReference>
<dbReference type="EMBL" id="WWCJ01000001">
    <property type="protein sequence ID" value="MYN00614.1"/>
    <property type="molecule type" value="Genomic_DNA"/>
</dbReference>
<evidence type="ECO:0000313" key="10">
    <source>
        <dbReference type="Proteomes" id="UP000448575"/>
    </source>
</evidence>
<proteinExistence type="inferred from homology"/>
<dbReference type="GO" id="GO:0008800">
    <property type="term" value="F:beta-lactamase activity"/>
    <property type="evidence" value="ECO:0007669"/>
    <property type="project" value="UniProtKB-UniRule"/>
</dbReference>
<comment type="catalytic activity">
    <reaction evidence="1 6">
        <text>a beta-lactam + H2O = a substituted beta-amino acid</text>
        <dbReference type="Rhea" id="RHEA:20401"/>
        <dbReference type="ChEBI" id="CHEBI:15377"/>
        <dbReference type="ChEBI" id="CHEBI:35627"/>
        <dbReference type="ChEBI" id="CHEBI:140347"/>
        <dbReference type="EC" id="3.5.2.6"/>
    </reaction>
</comment>
<evidence type="ECO:0000256" key="4">
    <source>
        <dbReference type="ARBA" id="ARBA00022801"/>
    </source>
</evidence>
<gene>
    <name evidence="9" type="ORF">GTP41_00720</name>
</gene>
<dbReference type="SUPFAM" id="SSF56601">
    <property type="entry name" value="beta-lactamase/transpeptidase-like"/>
    <property type="match status" value="1"/>
</dbReference>
<reference evidence="9 10" key="1">
    <citation type="submission" date="2019-12" db="EMBL/GenBank/DDBJ databases">
        <title>Novel species isolated from a subtropical stream in China.</title>
        <authorList>
            <person name="Lu H."/>
        </authorList>
    </citation>
    <scope>NUCLEOTIDE SEQUENCE [LARGE SCALE GENOMIC DNA]</scope>
    <source>
        <strain evidence="9 10">DS3</strain>
    </source>
</reference>
<evidence type="ECO:0000256" key="3">
    <source>
        <dbReference type="ARBA" id="ARBA00012865"/>
    </source>
</evidence>
<dbReference type="GO" id="GO:0030288">
    <property type="term" value="C:outer membrane-bounded periplasmic space"/>
    <property type="evidence" value="ECO:0007669"/>
    <property type="project" value="InterPro"/>
</dbReference>
<keyword evidence="10" id="KW-1185">Reference proteome</keyword>
<feature type="signal peptide" evidence="7">
    <location>
        <begin position="1"/>
        <end position="18"/>
    </location>
</feature>
<comment type="similarity">
    <text evidence="2 6">Belongs to the class-C beta-lactamase family.</text>
</comment>
<evidence type="ECO:0000256" key="5">
    <source>
        <dbReference type="ARBA" id="ARBA00023251"/>
    </source>
</evidence>
<dbReference type="RefSeq" id="WP_161023636.1">
    <property type="nucleotide sequence ID" value="NZ_WWCJ01000001.1"/>
</dbReference>
<evidence type="ECO:0000256" key="2">
    <source>
        <dbReference type="ARBA" id="ARBA00007840"/>
    </source>
</evidence>
<evidence type="ECO:0000259" key="8">
    <source>
        <dbReference type="Pfam" id="PF00144"/>
    </source>
</evidence>
<accession>A0A6N9HAV3</accession>
<dbReference type="Proteomes" id="UP000448575">
    <property type="component" value="Unassembled WGS sequence"/>
</dbReference>
<feature type="domain" description="Beta-lactamase-related" evidence="8">
    <location>
        <begin position="299"/>
        <end position="618"/>
    </location>
</feature>
<dbReference type="EC" id="3.5.2.6" evidence="3 6"/>
<organism evidence="9 10">
    <name type="scientific">Pseudoduganella guangdongensis</name>
    <dbReference type="NCBI Taxonomy" id="2692179"/>
    <lineage>
        <taxon>Bacteria</taxon>
        <taxon>Pseudomonadati</taxon>
        <taxon>Pseudomonadota</taxon>
        <taxon>Betaproteobacteria</taxon>
        <taxon>Burkholderiales</taxon>
        <taxon>Oxalobacteraceae</taxon>
        <taxon>Telluria group</taxon>
        <taxon>Pseudoduganella</taxon>
    </lineage>
</organism>
<dbReference type="GO" id="GO:0046677">
    <property type="term" value="P:response to antibiotic"/>
    <property type="evidence" value="ECO:0007669"/>
    <property type="project" value="UniProtKB-UniRule"/>
</dbReference>